<keyword evidence="3" id="KW-0677">Repeat</keyword>
<feature type="domain" description="C2H2-type" evidence="11">
    <location>
        <begin position="230"/>
        <end position="254"/>
    </location>
</feature>
<dbReference type="PANTHER" id="PTHR47772:SF13">
    <property type="entry name" value="GASTRULA ZINC FINGER PROTEIN XLCGF49.1-LIKE-RELATED"/>
    <property type="match status" value="1"/>
</dbReference>
<feature type="domain" description="C2H2-type" evidence="11">
    <location>
        <begin position="175"/>
        <end position="202"/>
    </location>
</feature>
<dbReference type="GO" id="GO:0008270">
    <property type="term" value="F:zinc ion binding"/>
    <property type="evidence" value="ECO:0007669"/>
    <property type="project" value="UniProtKB-KW"/>
</dbReference>
<dbReference type="Proteomes" id="UP001497382">
    <property type="component" value="Unassembled WGS sequence"/>
</dbReference>
<keyword evidence="6" id="KW-0805">Transcription regulation</keyword>
<evidence type="ECO:0000259" key="11">
    <source>
        <dbReference type="PROSITE" id="PS50157"/>
    </source>
</evidence>
<organism evidence="12 13">
    <name type="scientific">Larinioides sclopetarius</name>
    <dbReference type="NCBI Taxonomy" id="280406"/>
    <lineage>
        <taxon>Eukaryota</taxon>
        <taxon>Metazoa</taxon>
        <taxon>Ecdysozoa</taxon>
        <taxon>Arthropoda</taxon>
        <taxon>Chelicerata</taxon>
        <taxon>Arachnida</taxon>
        <taxon>Araneae</taxon>
        <taxon>Araneomorphae</taxon>
        <taxon>Entelegynae</taxon>
        <taxon>Araneoidea</taxon>
        <taxon>Araneidae</taxon>
        <taxon>Larinioides</taxon>
    </lineage>
</organism>
<feature type="compositionally biased region" description="Polar residues" evidence="10">
    <location>
        <begin position="8"/>
        <end position="23"/>
    </location>
</feature>
<evidence type="ECO:0000256" key="10">
    <source>
        <dbReference type="SAM" id="MobiDB-lite"/>
    </source>
</evidence>
<gene>
    <name evidence="12" type="ORF">LARSCL_LOCUS21452</name>
</gene>
<evidence type="ECO:0000256" key="4">
    <source>
        <dbReference type="ARBA" id="ARBA00022771"/>
    </source>
</evidence>
<keyword evidence="4 9" id="KW-0863">Zinc-finger</keyword>
<dbReference type="PROSITE" id="PS50157">
    <property type="entry name" value="ZINC_FINGER_C2H2_2"/>
    <property type="match status" value="4"/>
</dbReference>
<evidence type="ECO:0000256" key="9">
    <source>
        <dbReference type="PROSITE-ProRule" id="PRU00042"/>
    </source>
</evidence>
<dbReference type="PANTHER" id="PTHR47772">
    <property type="entry name" value="ZINC FINGER PROTEIN 200"/>
    <property type="match status" value="1"/>
</dbReference>
<name>A0AAV2BVY8_9ARAC</name>
<keyword evidence="8" id="KW-0539">Nucleus</keyword>
<dbReference type="Gene3D" id="3.30.160.60">
    <property type="entry name" value="Classic Zinc Finger"/>
    <property type="match status" value="2"/>
</dbReference>
<dbReference type="InterPro" id="IPR050636">
    <property type="entry name" value="C2H2-ZF_domain-containing"/>
</dbReference>
<comment type="subcellular location">
    <subcellularLocation>
        <location evidence="1">Nucleus</location>
    </subcellularLocation>
</comment>
<evidence type="ECO:0000256" key="7">
    <source>
        <dbReference type="ARBA" id="ARBA00023163"/>
    </source>
</evidence>
<dbReference type="InterPro" id="IPR013087">
    <property type="entry name" value="Znf_C2H2_type"/>
</dbReference>
<dbReference type="SUPFAM" id="SSF57667">
    <property type="entry name" value="beta-beta-alpha zinc fingers"/>
    <property type="match status" value="1"/>
</dbReference>
<keyword evidence="2" id="KW-0479">Metal-binding</keyword>
<feature type="compositionally biased region" description="Acidic residues" evidence="10">
    <location>
        <begin position="307"/>
        <end position="331"/>
    </location>
</feature>
<dbReference type="Pfam" id="PF00096">
    <property type="entry name" value="zf-C2H2"/>
    <property type="match status" value="1"/>
</dbReference>
<reference evidence="12 13" key="1">
    <citation type="submission" date="2024-04" db="EMBL/GenBank/DDBJ databases">
        <authorList>
            <person name="Rising A."/>
            <person name="Reimegard J."/>
            <person name="Sonavane S."/>
            <person name="Akerstrom W."/>
            <person name="Nylinder S."/>
            <person name="Hedman E."/>
            <person name="Kallberg Y."/>
        </authorList>
    </citation>
    <scope>NUCLEOTIDE SEQUENCE [LARGE SCALE GENOMIC DNA]</scope>
</reference>
<evidence type="ECO:0000256" key="2">
    <source>
        <dbReference type="ARBA" id="ARBA00022723"/>
    </source>
</evidence>
<evidence type="ECO:0000256" key="3">
    <source>
        <dbReference type="ARBA" id="ARBA00022737"/>
    </source>
</evidence>
<feature type="domain" description="C2H2-type" evidence="11">
    <location>
        <begin position="203"/>
        <end position="230"/>
    </location>
</feature>
<evidence type="ECO:0000256" key="5">
    <source>
        <dbReference type="ARBA" id="ARBA00022833"/>
    </source>
</evidence>
<sequence>MPSRKASQKSLEMTSNEAVQRSSGRPLRKASQKCLEMFSKVSQKPSRKASQKNLEMLPKEASQKNLQKPSRKASRKSLESKTKAIALASPKNLGSNSEAVVLAPQKNLGSNSKAIAHRQSAICMICKKSFTSKKKLKDHNTKHHFFRHCPNCPKTFQQTRKFMLHLRSHLDDHPYECKICLECFNKKEDLLTHKKGHKNPRKLNCDMCSEVFPHRGSLNRHRLVHNGPPYVCEECCASFSNIADISVHSKNHVHRCIFCPKEIVTFPSNFDLVFHITKVHPMKEYDPNESEIMETLEPCVSTGNVNLEEDSGSDSMEDLPSSNDDESDSDIDNNYQRDAVEPVYNLKRKDKFICFICFDLYPSCEMLKSHMKAHKWYPCNSCPRFFADAETLLKHECDLVEVPSFRCEICDTETKCENCKKNHTKMRNVSGVYTNALQSFESRSLELPRVPSNYCDVTERTLLYSFIERVKSQKEPLDVQSFNHVGFHYKCLEQILENPRVKCLFPREYIPYIEDLYSKFRDLSLTLCNRLNHSLA</sequence>
<evidence type="ECO:0000256" key="1">
    <source>
        <dbReference type="ARBA" id="ARBA00004123"/>
    </source>
</evidence>
<evidence type="ECO:0000313" key="13">
    <source>
        <dbReference type="Proteomes" id="UP001497382"/>
    </source>
</evidence>
<dbReference type="AlphaFoldDB" id="A0AAV2BVY8"/>
<evidence type="ECO:0000256" key="8">
    <source>
        <dbReference type="ARBA" id="ARBA00023242"/>
    </source>
</evidence>
<proteinExistence type="predicted"/>
<feature type="region of interest" description="Disordered" evidence="10">
    <location>
        <begin position="307"/>
        <end position="334"/>
    </location>
</feature>
<keyword evidence="7" id="KW-0804">Transcription</keyword>
<feature type="region of interest" description="Disordered" evidence="10">
    <location>
        <begin position="1"/>
        <end position="80"/>
    </location>
</feature>
<dbReference type="GO" id="GO:0005634">
    <property type="term" value="C:nucleus"/>
    <property type="evidence" value="ECO:0007669"/>
    <property type="project" value="UniProtKB-SubCell"/>
</dbReference>
<dbReference type="InterPro" id="IPR036236">
    <property type="entry name" value="Znf_C2H2_sf"/>
</dbReference>
<comment type="caution">
    <text evidence="12">The sequence shown here is derived from an EMBL/GenBank/DDBJ whole genome shotgun (WGS) entry which is preliminary data.</text>
</comment>
<dbReference type="EMBL" id="CAXIEN010000509">
    <property type="protein sequence ID" value="CAL1299599.1"/>
    <property type="molecule type" value="Genomic_DNA"/>
</dbReference>
<dbReference type="PROSITE" id="PS00028">
    <property type="entry name" value="ZINC_FINGER_C2H2_1"/>
    <property type="match status" value="4"/>
</dbReference>
<feature type="domain" description="C2H2-type" evidence="11">
    <location>
        <begin position="147"/>
        <end position="174"/>
    </location>
</feature>
<protein>
    <recommendedName>
        <fullName evidence="11">C2H2-type domain-containing protein</fullName>
    </recommendedName>
</protein>
<dbReference type="SMART" id="SM00355">
    <property type="entry name" value="ZnF_C2H2"/>
    <property type="match status" value="8"/>
</dbReference>
<accession>A0AAV2BVY8</accession>
<keyword evidence="5" id="KW-0862">Zinc</keyword>
<evidence type="ECO:0000313" key="12">
    <source>
        <dbReference type="EMBL" id="CAL1299599.1"/>
    </source>
</evidence>
<keyword evidence="13" id="KW-1185">Reference proteome</keyword>
<evidence type="ECO:0000256" key="6">
    <source>
        <dbReference type="ARBA" id="ARBA00023015"/>
    </source>
</evidence>